<comment type="caution">
    <text evidence="2">The sequence shown here is derived from an EMBL/GenBank/DDBJ whole genome shotgun (WGS) entry which is preliminary data.</text>
</comment>
<evidence type="ECO:0000313" key="2">
    <source>
        <dbReference type="EMBL" id="MBC8361523.1"/>
    </source>
</evidence>
<evidence type="ECO:0000313" key="3">
    <source>
        <dbReference type="Proteomes" id="UP000603434"/>
    </source>
</evidence>
<feature type="domain" description="PilZ" evidence="1">
    <location>
        <begin position="6"/>
        <end position="108"/>
    </location>
</feature>
<name>A0A8J6TMC6_9BACT</name>
<dbReference type="EMBL" id="JACNJH010000135">
    <property type="protein sequence ID" value="MBC8361523.1"/>
    <property type="molecule type" value="Genomic_DNA"/>
</dbReference>
<protein>
    <submittedName>
        <fullName evidence="2">PilZ domain-containing protein</fullName>
    </submittedName>
</protein>
<gene>
    <name evidence="2" type="ORF">H8E23_09005</name>
</gene>
<dbReference type="InterPro" id="IPR009875">
    <property type="entry name" value="PilZ_domain"/>
</dbReference>
<dbReference type="AlphaFoldDB" id="A0A8J6TMC6"/>
<dbReference type="SUPFAM" id="SSF141371">
    <property type="entry name" value="PilZ domain-like"/>
    <property type="match status" value="1"/>
</dbReference>
<organism evidence="2 3">
    <name type="scientific">Candidatus Desulfatibia profunda</name>
    <dbReference type="NCBI Taxonomy" id="2841695"/>
    <lineage>
        <taxon>Bacteria</taxon>
        <taxon>Pseudomonadati</taxon>
        <taxon>Thermodesulfobacteriota</taxon>
        <taxon>Desulfobacteria</taxon>
        <taxon>Desulfobacterales</taxon>
        <taxon>Desulfobacterales incertae sedis</taxon>
        <taxon>Candidatus Desulfatibia</taxon>
    </lineage>
</organism>
<dbReference type="GO" id="GO:0035438">
    <property type="term" value="F:cyclic-di-GMP binding"/>
    <property type="evidence" value="ECO:0007669"/>
    <property type="project" value="InterPro"/>
</dbReference>
<dbReference type="Pfam" id="PF07238">
    <property type="entry name" value="PilZ"/>
    <property type="match status" value="1"/>
</dbReference>
<evidence type="ECO:0000259" key="1">
    <source>
        <dbReference type="Pfam" id="PF07238"/>
    </source>
</evidence>
<accession>A0A8J6TMC6</accession>
<dbReference type="Gene3D" id="2.40.10.220">
    <property type="entry name" value="predicted glycosyltransferase like domains"/>
    <property type="match status" value="1"/>
</dbReference>
<reference evidence="2 3" key="1">
    <citation type="submission" date="2020-08" db="EMBL/GenBank/DDBJ databases">
        <title>Bridging the membrane lipid divide: bacteria of the FCB group superphylum have the potential to synthesize archaeal ether lipids.</title>
        <authorList>
            <person name="Villanueva L."/>
            <person name="Von Meijenfeldt F.A.B."/>
            <person name="Westbye A.B."/>
            <person name="Yadav S."/>
            <person name="Hopmans E.C."/>
            <person name="Dutilh B.E."/>
            <person name="Sinninghe Damste J.S."/>
        </authorList>
    </citation>
    <scope>NUCLEOTIDE SEQUENCE [LARGE SCALE GENOMIC DNA]</scope>
    <source>
        <strain evidence="2">NIOZ-UU30</strain>
    </source>
</reference>
<sequence>MTQEDKRLHPRIQALNLISYDCLDEAGQVIMQGMGRTLNISEGGILLETHVQIEPQSDVLLSIGLEDDLIEIKGKVVTSKPGKEDKFESGIQLLEVGEADLVVLKLYIKAFKGL</sequence>
<proteinExistence type="predicted"/>
<dbReference type="Proteomes" id="UP000603434">
    <property type="component" value="Unassembled WGS sequence"/>
</dbReference>